<sequence length="93" mass="10521">YHGKPSSIQHEGVSLFRDLPNPFRAGRYHSLYVDRASLPDCLEVTAETDEGIIMGLKHRELPVLSVQFHPESILTLSEQNGLRLIHQAIEMLT</sequence>
<name>A0A382N5B8_9ZZZZ</name>
<dbReference type="PANTHER" id="PTHR43418">
    <property type="entry name" value="MULTIFUNCTIONAL TRYPTOPHAN BIOSYNTHESIS PROTEIN-RELATED"/>
    <property type="match status" value="1"/>
</dbReference>
<keyword evidence="1" id="KW-0315">Glutamine amidotransferase</keyword>
<dbReference type="GO" id="GO:0004049">
    <property type="term" value="F:anthranilate synthase activity"/>
    <property type="evidence" value="ECO:0007669"/>
    <property type="project" value="TreeGrafter"/>
</dbReference>
<dbReference type="AlphaFoldDB" id="A0A382N5B8"/>
<dbReference type="PANTHER" id="PTHR43418:SF4">
    <property type="entry name" value="MULTIFUNCTIONAL TRYPTOPHAN BIOSYNTHESIS PROTEIN"/>
    <property type="match status" value="1"/>
</dbReference>
<accession>A0A382N5B8</accession>
<dbReference type="PROSITE" id="PS51273">
    <property type="entry name" value="GATASE_TYPE_1"/>
    <property type="match status" value="1"/>
</dbReference>
<dbReference type="InterPro" id="IPR006221">
    <property type="entry name" value="TrpG/PapA_dom"/>
</dbReference>
<dbReference type="PRINTS" id="PR00097">
    <property type="entry name" value="ANTSNTHASEII"/>
</dbReference>
<reference evidence="3" key="1">
    <citation type="submission" date="2018-05" db="EMBL/GenBank/DDBJ databases">
        <authorList>
            <person name="Lanie J.A."/>
            <person name="Ng W.-L."/>
            <person name="Kazmierczak K.M."/>
            <person name="Andrzejewski T.M."/>
            <person name="Davidsen T.M."/>
            <person name="Wayne K.J."/>
            <person name="Tettelin H."/>
            <person name="Glass J.I."/>
            <person name="Rusch D."/>
            <person name="Podicherti R."/>
            <person name="Tsui H.-C.T."/>
            <person name="Winkler M.E."/>
        </authorList>
    </citation>
    <scope>NUCLEOTIDE SEQUENCE</scope>
</reference>
<gene>
    <name evidence="3" type="ORF">METZ01_LOCUS307605</name>
</gene>
<feature type="domain" description="Glutamine amidotransferase" evidence="2">
    <location>
        <begin position="1"/>
        <end position="83"/>
    </location>
</feature>
<evidence type="ECO:0000259" key="2">
    <source>
        <dbReference type="Pfam" id="PF00117"/>
    </source>
</evidence>
<proteinExistence type="predicted"/>
<feature type="non-terminal residue" evidence="3">
    <location>
        <position position="1"/>
    </location>
</feature>
<protein>
    <recommendedName>
        <fullName evidence="2">Glutamine amidotransferase domain-containing protein</fullName>
    </recommendedName>
</protein>
<dbReference type="EMBL" id="UINC01097222">
    <property type="protein sequence ID" value="SVC54751.1"/>
    <property type="molecule type" value="Genomic_DNA"/>
</dbReference>
<evidence type="ECO:0000313" key="3">
    <source>
        <dbReference type="EMBL" id="SVC54751.1"/>
    </source>
</evidence>
<organism evidence="3">
    <name type="scientific">marine metagenome</name>
    <dbReference type="NCBI Taxonomy" id="408172"/>
    <lineage>
        <taxon>unclassified sequences</taxon>
        <taxon>metagenomes</taxon>
        <taxon>ecological metagenomes</taxon>
    </lineage>
</organism>
<dbReference type="GO" id="GO:0000162">
    <property type="term" value="P:L-tryptophan biosynthetic process"/>
    <property type="evidence" value="ECO:0007669"/>
    <property type="project" value="TreeGrafter"/>
</dbReference>
<dbReference type="InterPro" id="IPR029062">
    <property type="entry name" value="Class_I_gatase-like"/>
</dbReference>
<dbReference type="CDD" id="cd01743">
    <property type="entry name" value="GATase1_Anthranilate_Synthase"/>
    <property type="match status" value="1"/>
</dbReference>
<dbReference type="InterPro" id="IPR017926">
    <property type="entry name" value="GATASE"/>
</dbReference>
<dbReference type="Gene3D" id="3.40.50.880">
    <property type="match status" value="1"/>
</dbReference>
<dbReference type="Pfam" id="PF00117">
    <property type="entry name" value="GATase"/>
    <property type="match status" value="1"/>
</dbReference>
<dbReference type="InterPro" id="IPR050472">
    <property type="entry name" value="Anth_synth/Amidotransfase"/>
</dbReference>
<evidence type="ECO:0000256" key="1">
    <source>
        <dbReference type="ARBA" id="ARBA00022962"/>
    </source>
</evidence>
<dbReference type="GO" id="GO:0005829">
    <property type="term" value="C:cytosol"/>
    <property type="evidence" value="ECO:0007669"/>
    <property type="project" value="TreeGrafter"/>
</dbReference>
<dbReference type="SUPFAM" id="SSF52317">
    <property type="entry name" value="Class I glutamine amidotransferase-like"/>
    <property type="match status" value="1"/>
</dbReference>